<reference evidence="2 3" key="1">
    <citation type="journal article" date="2016" name="Int. J. Syst. Evol. Microbiol.">
        <title>Labrenzia salina sp. nov., isolated from the rhizosphere of the halophyte Arthrocnemum macrostachyum.</title>
        <authorList>
            <person name="Camacho M."/>
            <person name="Redondo-Gomez S."/>
            <person name="Rodriguez-Llorente I."/>
            <person name="Rohde M."/>
            <person name="Sproer C."/>
            <person name="Schumann P."/>
            <person name="Klenk H.P."/>
            <person name="Montero-Calasanz M.D.C."/>
        </authorList>
    </citation>
    <scope>NUCLEOTIDE SEQUENCE [LARGE SCALE GENOMIC DNA]</scope>
    <source>
        <strain evidence="2 3">DSM 29163</strain>
    </source>
</reference>
<dbReference type="RefSeq" id="WP_265965104.1">
    <property type="nucleotide sequence ID" value="NZ_JAPEVI010000003.1"/>
</dbReference>
<dbReference type="Pfam" id="PF13302">
    <property type="entry name" value="Acetyltransf_3"/>
    <property type="match status" value="1"/>
</dbReference>
<gene>
    <name evidence="2" type="ORF">ON753_20935</name>
</gene>
<evidence type="ECO:0000313" key="3">
    <source>
        <dbReference type="Proteomes" id="UP001300261"/>
    </source>
</evidence>
<proteinExistence type="predicted"/>
<feature type="domain" description="N-acetyltransferase" evidence="1">
    <location>
        <begin position="14"/>
        <end position="176"/>
    </location>
</feature>
<comment type="caution">
    <text evidence="2">The sequence shown here is derived from an EMBL/GenBank/DDBJ whole genome shotgun (WGS) entry which is preliminary data.</text>
</comment>
<dbReference type="PANTHER" id="PTHR43792:SF1">
    <property type="entry name" value="N-ACETYLTRANSFERASE DOMAIN-CONTAINING PROTEIN"/>
    <property type="match status" value="1"/>
</dbReference>
<evidence type="ECO:0000313" key="2">
    <source>
        <dbReference type="EMBL" id="MCX2724806.1"/>
    </source>
</evidence>
<dbReference type="InterPro" id="IPR051531">
    <property type="entry name" value="N-acetyltransferase"/>
</dbReference>
<name>A0ABT3R690_9HYPH</name>
<dbReference type="InterPro" id="IPR016181">
    <property type="entry name" value="Acyl_CoA_acyltransferase"/>
</dbReference>
<keyword evidence="3" id="KW-1185">Reference proteome</keyword>
<dbReference type="InterPro" id="IPR000182">
    <property type="entry name" value="GNAT_dom"/>
</dbReference>
<dbReference type="Gene3D" id="3.40.630.30">
    <property type="match status" value="1"/>
</dbReference>
<organism evidence="2 3">
    <name type="scientific">Roseibium salinum</name>
    <dbReference type="NCBI Taxonomy" id="1604349"/>
    <lineage>
        <taxon>Bacteria</taxon>
        <taxon>Pseudomonadati</taxon>
        <taxon>Pseudomonadota</taxon>
        <taxon>Alphaproteobacteria</taxon>
        <taxon>Hyphomicrobiales</taxon>
        <taxon>Stappiaceae</taxon>
        <taxon>Roseibium</taxon>
    </lineage>
</organism>
<dbReference type="Proteomes" id="UP001300261">
    <property type="component" value="Unassembled WGS sequence"/>
</dbReference>
<dbReference type="PROSITE" id="PS51186">
    <property type="entry name" value="GNAT"/>
    <property type="match status" value="1"/>
</dbReference>
<dbReference type="SUPFAM" id="SSF55729">
    <property type="entry name" value="Acyl-CoA N-acyltransferases (Nat)"/>
    <property type="match status" value="1"/>
</dbReference>
<protein>
    <submittedName>
        <fullName evidence="2">GNAT family N-acetyltransferase</fullName>
    </submittedName>
</protein>
<dbReference type="EMBL" id="JAPEVI010000003">
    <property type="protein sequence ID" value="MCX2724806.1"/>
    <property type="molecule type" value="Genomic_DNA"/>
</dbReference>
<sequence>MSFPSGSFPAGERLRFRLPSPDDAAFYHRLMNEPDYIRFIADHGVKTIDDASRYIEAKSLARFATFGVGLWVVELKETAEPIGICGLVVRKELTYPDLGFAFLAAFRGRGLGREAGQAVLTLASDGLKLRTLCAITHPDNVRSANLLKKIGFEAHGQRHLTEIGETSDYYLWQQSDVESGLAQAAP</sequence>
<accession>A0ABT3R690</accession>
<evidence type="ECO:0000259" key="1">
    <source>
        <dbReference type="PROSITE" id="PS51186"/>
    </source>
</evidence>
<dbReference type="PANTHER" id="PTHR43792">
    <property type="entry name" value="GNAT FAMILY, PUTATIVE (AFU_ORTHOLOGUE AFUA_3G00765)-RELATED-RELATED"/>
    <property type="match status" value="1"/>
</dbReference>